<keyword evidence="2" id="KW-0732">Signal</keyword>
<accession>A0A023WZD5</accession>
<evidence type="ECO:0000256" key="1">
    <source>
        <dbReference type="SAM" id="MobiDB-lite"/>
    </source>
</evidence>
<proteinExistence type="predicted"/>
<organism evidence="3 4">
    <name type="scientific">Stutzerimonas stutzeri</name>
    <name type="common">Pseudomonas stutzeri</name>
    <dbReference type="NCBI Taxonomy" id="316"/>
    <lineage>
        <taxon>Bacteria</taxon>
        <taxon>Pseudomonadati</taxon>
        <taxon>Pseudomonadota</taxon>
        <taxon>Gammaproteobacteria</taxon>
        <taxon>Pseudomonadales</taxon>
        <taxon>Pseudomonadaceae</taxon>
        <taxon>Stutzerimonas</taxon>
    </lineage>
</organism>
<protein>
    <recommendedName>
        <fullName evidence="5">Lipoprotein</fullName>
    </recommendedName>
</protein>
<feature type="region of interest" description="Disordered" evidence="1">
    <location>
        <begin position="274"/>
        <end position="304"/>
    </location>
</feature>
<feature type="chain" id="PRO_5001525972" description="Lipoprotein" evidence="2">
    <location>
        <begin position="25"/>
        <end position="304"/>
    </location>
</feature>
<name>A0A023WZD5_STUST</name>
<dbReference type="EMBL" id="CP007509">
    <property type="protein sequence ID" value="AHY45105.1"/>
    <property type="molecule type" value="Genomic_DNA"/>
</dbReference>
<sequence>MIRTPALTLAVALLLGGCATQPRAYDPSASRALNVAKAAGLSKAEDYPANKVPGAGVSGLLDITTSALSFESVNGLDLAMGDAVGLGLLSFVFSPPAQMDRNALLAWIPEEQAKDKDQAALVLSKLVLDAIETSLNAEGIAYHVEKAHQERLALFYPFLETRLDFELDGKNCGVSYHVYKTQTVGPKPTPTFIGDGSAAYGFLAGHEIQYPSFDVGCLGADPIQSIELARKISQALPETVFLYMSPKRRPEGGRTPPMVLDHGKALLFIEPAANDRADTRAAPRNGSNGAVGEEQSHHQHGAAP</sequence>
<gene>
    <name evidence="3" type="ORF">UIB01_10020</name>
</gene>
<dbReference type="PROSITE" id="PS51257">
    <property type="entry name" value="PROKAR_LIPOPROTEIN"/>
    <property type="match status" value="1"/>
</dbReference>
<dbReference type="Proteomes" id="UP000025238">
    <property type="component" value="Chromosome"/>
</dbReference>
<dbReference type="AlphaFoldDB" id="A0A023WZD5"/>
<dbReference type="KEGG" id="pstu:UIB01_10020"/>
<reference evidence="3 4" key="1">
    <citation type="submission" date="2014-03" db="EMBL/GenBank/DDBJ databases">
        <title>Complete genome sequence of Pseudomonas stutzeri 19SMN4.</title>
        <authorList>
            <person name="Brunet-Galmes I."/>
            <person name="Nogales B."/>
            <person name="Busquets A."/>
            <person name="Pena A."/>
            <person name="Gomila M."/>
            <person name="Garcia-Valdes E."/>
            <person name="Lalucat J."/>
            <person name="Bennasar A."/>
            <person name="Bosch R."/>
        </authorList>
    </citation>
    <scope>NUCLEOTIDE SEQUENCE [LARGE SCALE GENOMIC DNA]</scope>
    <source>
        <strain evidence="3 4">19SMN4</strain>
    </source>
</reference>
<evidence type="ECO:0000256" key="2">
    <source>
        <dbReference type="SAM" id="SignalP"/>
    </source>
</evidence>
<evidence type="ECO:0008006" key="5">
    <source>
        <dbReference type="Google" id="ProtNLM"/>
    </source>
</evidence>
<evidence type="ECO:0000313" key="3">
    <source>
        <dbReference type="EMBL" id="AHY45105.1"/>
    </source>
</evidence>
<dbReference type="PATRIC" id="fig|316.97.peg.2007"/>
<feature type="signal peptide" evidence="2">
    <location>
        <begin position="1"/>
        <end position="24"/>
    </location>
</feature>
<evidence type="ECO:0000313" key="4">
    <source>
        <dbReference type="Proteomes" id="UP000025238"/>
    </source>
</evidence>